<gene>
    <name evidence="2" type="ORF">BDV95DRAFT_142524</name>
</gene>
<comment type="caution">
    <text evidence="2">The sequence shown here is derived from an EMBL/GenBank/DDBJ whole genome shotgun (WGS) entry which is preliminary data.</text>
</comment>
<keyword evidence="1" id="KW-0732">Signal</keyword>
<evidence type="ECO:0000256" key="1">
    <source>
        <dbReference type="SAM" id="SignalP"/>
    </source>
</evidence>
<evidence type="ECO:0000313" key="2">
    <source>
        <dbReference type="EMBL" id="KAF2877287.1"/>
    </source>
</evidence>
<protein>
    <recommendedName>
        <fullName evidence="4">Secreted protein</fullName>
    </recommendedName>
</protein>
<organism evidence="2 3">
    <name type="scientific">Massariosphaeria phaeospora</name>
    <dbReference type="NCBI Taxonomy" id="100035"/>
    <lineage>
        <taxon>Eukaryota</taxon>
        <taxon>Fungi</taxon>
        <taxon>Dikarya</taxon>
        <taxon>Ascomycota</taxon>
        <taxon>Pezizomycotina</taxon>
        <taxon>Dothideomycetes</taxon>
        <taxon>Pleosporomycetidae</taxon>
        <taxon>Pleosporales</taxon>
        <taxon>Pleosporales incertae sedis</taxon>
        <taxon>Massariosphaeria</taxon>
    </lineage>
</organism>
<feature type="signal peptide" evidence="1">
    <location>
        <begin position="1"/>
        <end position="20"/>
    </location>
</feature>
<accession>A0A7C8IPM8</accession>
<evidence type="ECO:0008006" key="4">
    <source>
        <dbReference type="Google" id="ProtNLM"/>
    </source>
</evidence>
<dbReference type="AlphaFoldDB" id="A0A7C8IPM8"/>
<dbReference type="EMBL" id="JAADJZ010000002">
    <property type="protein sequence ID" value="KAF2877287.1"/>
    <property type="molecule type" value="Genomic_DNA"/>
</dbReference>
<dbReference type="Proteomes" id="UP000481861">
    <property type="component" value="Unassembled WGS sequence"/>
</dbReference>
<evidence type="ECO:0000313" key="3">
    <source>
        <dbReference type="Proteomes" id="UP000481861"/>
    </source>
</evidence>
<proteinExistence type="predicted"/>
<keyword evidence="3" id="KW-1185">Reference proteome</keyword>
<feature type="chain" id="PRO_5028869863" description="Secreted protein" evidence="1">
    <location>
        <begin position="21"/>
        <end position="74"/>
    </location>
</feature>
<sequence>MNFWPASFSIIFYVAQSVLGAWLDSPRPLRQPVNSLVDPHSASEHSACVPALSQLSLSGIASSPAIFYASSLTT</sequence>
<reference evidence="2 3" key="1">
    <citation type="submission" date="2020-01" db="EMBL/GenBank/DDBJ databases">
        <authorList>
            <consortium name="DOE Joint Genome Institute"/>
            <person name="Haridas S."/>
            <person name="Albert R."/>
            <person name="Binder M."/>
            <person name="Bloem J."/>
            <person name="Labutti K."/>
            <person name="Salamov A."/>
            <person name="Andreopoulos B."/>
            <person name="Baker S.E."/>
            <person name="Barry K."/>
            <person name="Bills G."/>
            <person name="Bluhm B.H."/>
            <person name="Cannon C."/>
            <person name="Castanera R."/>
            <person name="Culley D.E."/>
            <person name="Daum C."/>
            <person name="Ezra D."/>
            <person name="Gonzalez J.B."/>
            <person name="Henrissat B."/>
            <person name="Kuo A."/>
            <person name="Liang C."/>
            <person name="Lipzen A."/>
            <person name="Lutzoni F."/>
            <person name="Magnuson J."/>
            <person name="Mondo S."/>
            <person name="Nolan M."/>
            <person name="Ohm R."/>
            <person name="Pangilinan J."/>
            <person name="Park H.-J.H."/>
            <person name="Ramirez L."/>
            <person name="Alfaro M."/>
            <person name="Sun H."/>
            <person name="Tritt A."/>
            <person name="Yoshinaga Y."/>
            <person name="Zwiers L.-H.L."/>
            <person name="Turgeon B.G."/>
            <person name="Goodwin S.B."/>
            <person name="Spatafora J.W."/>
            <person name="Crous P.W."/>
            <person name="Grigoriev I.V."/>
        </authorList>
    </citation>
    <scope>NUCLEOTIDE SEQUENCE [LARGE SCALE GENOMIC DNA]</scope>
    <source>
        <strain evidence="2 3">CBS 611.86</strain>
    </source>
</reference>
<name>A0A7C8IPM8_9PLEO</name>